<dbReference type="CDD" id="cd18186">
    <property type="entry name" value="BTB_POZ_ZBTB_KLHL-like"/>
    <property type="match status" value="1"/>
</dbReference>
<dbReference type="InterPro" id="IPR011333">
    <property type="entry name" value="SKP1/BTB/POZ_sf"/>
</dbReference>
<dbReference type="Gene3D" id="1.25.40.420">
    <property type="match status" value="1"/>
</dbReference>
<proteinExistence type="predicted"/>
<dbReference type="PROSITE" id="PS50144">
    <property type="entry name" value="MATH"/>
    <property type="match status" value="1"/>
</dbReference>
<evidence type="ECO:0000313" key="4">
    <source>
        <dbReference type="Proteomes" id="UP000807504"/>
    </source>
</evidence>
<dbReference type="Proteomes" id="UP000807504">
    <property type="component" value="Unassembled WGS sequence"/>
</dbReference>
<comment type="caution">
    <text evidence="3">The sequence shown here is derived from an EMBL/GenBank/DDBJ whole genome shotgun (WGS) entry which is preliminary data.</text>
</comment>
<feature type="domain" description="MATH" evidence="2">
    <location>
        <begin position="9"/>
        <end position="132"/>
    </location>
</feature>
<feature type="domain" description="BTB" evidence="1">
    <location>
        <begin position="381"/>
        <end position="448"/>
    </location>
</feature>
<dbReference type="InterPro" id="IPR002083">
    <property type="entry name" value="MATH/TRAF_dom"/>
</dbReference>
<dbReference type="Pfam" id="PF00651">
    <property type="entry name" value="BTB"/>
    <property type="match status" value="1"/>
</dbReference>
<dbReference type="AlphaFoldDB" id="A0A8T0EGP7"/>
<dbReference type="EMBL" id="JABXBU010002228">
    <property type="protein sequence ID" value="KAF8770884.1"/>
    <property type="molecule type" value="Genomic_DNA"/>
</dbReference>
<name>A0A8T0EGP7_ARGBR</name>
<dbReference type="GO" id="GO:0030163">
    <property type="term" value="P:protein catabolic process"/>
    <property type="evidence" value="ECO:0007669"/>
    <property type="project" value="UniProtKB-ARBA"/>
</dbReference>
<dbReference type="SMART" id="SM00225">
    <property type="entry name" value="BTB"/>
    <property type="match status" value="1"/>
</dbReference>
<reference evidence="3" key="2">
    <citation type="submission" date="2020-06" db="EMBL/GenBank/DDBJ databases">
        <authorList>
            <person name="Sheffer M."/>
        </authorList>
    </citation>
    <scope>NUCLEOTIDE SEQUENCE</scope>
</reference>
<evidence type="ECO:0000259" key="1">
    <source>
        <dbReference type="PROSITE" id="PS50097"/>
    </source>
</evidence>
<dbReference type="InterPro" id="IPR000210">
    <property type="entry name" value="BTB/POZ_dom"/>
</dbReference>
<organism evidence="3 4">
    <name type="scientific">Argiope bruennichi</name>
    <name type="common">Wasp spider</name>
    <name type="synonym">Aranea bruennichi</name>
    <dbReference type="NCBI Taxonomy" id="94029"/>
    <lineage>
        <taxon>Eukaryota</taxon>
        <taxon>Metazoa</taxon>
        <taxon>Ecdysozoa</taxon>
        <taxon>Arthropoda</taxon>
        <taxon>Chelicerata</taxon>
        <taxon>Arachnida</taxon>
        <taxon>Araneae</taxon>
        <taxon>Araneomorphae</taxon>
        <taxon>Entelegynae</taxon>
        <taxon>Araneoidea</taxon>
        <taxon>Araneidae</taxon>
        <taxon>Argiope</taxon>
    </lineage>
</organism>
<evidence type="ECO:0000259" key="2">
    <source>
        <dbReference type="PROSITE" id="PS50144"/>
    </source>
</evidence>
<dbReference type="InterPro" id="IPR008974">
    <property type="entry name" value="TRAF-like"/>
</dbReference>
<keyword evidence="4" id="KW-1185">Reference proteome</keyword>
<evidence type="ECO:0000313" key="3">
    <source>
        <dbReference type="EMBL" id="KAF8770884.1"/>
    </source>
</evidence>
<reference evidence="3" key="1">
    <citation type="journal article" date="2020" name="bioRxiv">
        <title>Chromosome-level reference genome of the European wasp spider Argiope bruennichi: a resource for studies on range expansion and evolutionary adaptation.</title>
        <authorList>
            <person name="Sheffer M.M."/>
            <person name="Hoppe A."/>
            <person name="Krehenwinkel H."/>
            <person name="Uhl G."/>
            <person name="Kuss A.W."/>
            <person name="Jensen L."/>
            <person name="Jensen C."/>
            <person name="Gillespie R.G."/>
            <person name="Hoff K.J."/>
            <person name="Prost S."/>
        </authorList>
    </citation>
    <scope>NUCLEOTIDE SEQUENCE</scope>
</reference>
<dbReference type="PANTHER" id="PTHR24413">
    <property type="entry name" value="SPECKLE-TYPE POZ PROTEIN"/>
    <property type="match status" value="1"/>
</dbReference>
<sequence>MEVSTSDRNFTFTWRIKNFSFLWYREHQFLKWIFDLTGNNNTSWSLLFYPSTPKNCVSCILRKESRELFDFLVDYELSFLQKDGSPLHSIKVSNVDFNHKNRSVPIWLHHDDLLENKESSLPDDTLRICCRIWTTDTSRLEMVKYLGGTEIKVQRCSLTWDIVAFSGLKPGRQRTEFVKNTLTGKPCISFGLFLDKLNNYIFEIFVLDPKLVEHFKCQIFLVDVSGRKLKCGRFEVVTVGKTTDPDWKFQLSLTKRNLMENKELYLRNDTLTLLCEIAFATGIEAEPIQKLESDFQDIHNISCNEKIENISGSLKNYSKSLADRKYDQQSSDDPGSVKEELVSLDHTENNSTTSLKFNDNFNSLHTWNDDLLLLYEKGTFCDAELLVESTCFPVHSLILSIRSSVFCDMFTRAKCEGKSMSINIKDLDAETIRKMILFLYTDTLGNLEWECAKGLYMASNKYKILSLKDISSSFLKQNLSPLNCCEILLLADRHEDEDLKQAVQYFIAKQDIEILNSEKWRSLEEYHPQLTIETFRSIHLKFRKN</sequence>
<accession>A0A8T0EGP7</accession>
<protein>
    <submittedName>
        <fullName evidence="3">Speckle-type POZ protein like</fullName>
    </submittedName>
</protein>
<dbReference type="SUPFAM" id="SSF54695">
    <property type="entry name" value="POZ domain"/>
    <property type="match status" value="1"/>
</dbReference>
<dbReference type="SUPFAM" id="SSF49599">
    <property type="entry name" value="TRAF domain-like"/>
    <property type="match status" value="2"/>
</dbReference>
<dbReference type="Gene3D" id="2.60.210.10">
    <property type="entry name" value="Apoptosis, Tumor Necrosis Factor Receptor Associated Protein 2, Chain A"/>
    <property type="match status" value="1"/>
</dbReference>
<gene>
    <name evidence="3" type="ORF">HNY73_018361</name>
</gene>
<dbReference type="PROSITE" id="PS50097">
    <property type="entry name" value="BTB"/>
    <property type="match status" value="1"/>
</dbReference>
<dbReference type="Gene3D" id="3.30.710.10">
    <property type="entry name" value="Potassium Channel Kv1.1, Chain A"/>
    <property type="match status" value="1"/>
</dbReference>